<dbReference type="RefSeq" id="WP_104737763.1">
    <property type="nucleotide sequence ID" value="NZ_BMHR01000003.1"/>
</dbReference>
<dbReference type="SUPFAM" id="SSF53448">
    <property type="entry name" value="Nucleotide-diphospho-sugar transferases"/>
    <property type="match status" value="1"/>
</dbReference>
<proteinExistence type="predicted"/>
<evidence type="ECO:0008006" key="3">
    <source>
        <dbReference type="Google" id="ProtNLM"/>
    </source>
</evidence>
<accession>A0A2P4EXI6</accession>
<evidence type="ECO:0000313" key="1">
    <source>
        <dbReference type="EMBL" id="POB04719.1"/>
    </source>
</evidence>
<organism evidence="1 2">
    <name type="scientific">Halopseudomonas oceani</name>
    <dbReference type="NCBI Taxonomy" id="1708783"/>
    <lineage>
        <taxon>Bacteria</taxon>
        <taxon>Pseudomonadati</taxon>
        <taxon>Pseudomonadota</taxon>
        <taxon>Gammaproteobacteria</taxon>
        <taxon>Pseudomonadales</taxon>
        <taxon>Pseudomonadaceae</taxon>
        <taxon>Halopseudomonas</taxon>
    </lineage>
</organism>
<dbReference type="NCBIfam" id="TIGR04282">
    <property type="entry name" value="glyco_like_cofC"/>
    <property type="match status" value="1"/>
</dbReference>
<dbReference type="InterPro" id="IPR018641">
    <property type="entry name" value="Trfase_1_rSAM/seldom-assoc"/>
</dbReference>
<dbReference type="InterPro" id="IPR029044">
    <property type="entry name" value="Nucleotide-diphossugar_trans"/>
</dbReference>
<keyword evidence="2" id="KW-1185">Reference proteome</keyword>
<evidence type="ECO:0000313" key="2">
    <source>
        <dbReference type="Proteomes" id="UP000243451"/>
    </source>
</evidence>
<sequence>MQFESAFLPLLIFAKAPEPGQVKTRLIPALGAGGARDLYLKLLQRTLTQTFDWPGQRFLYATNPEHPVLRALASEHGLKLRQQCGEDLGERMANAIAEHPDGALLIGSDCPNMDSTHVLAACRALNRHDTAIIPSEDGGYVLIGQREANPAPFQNMDWSHEQVLSDTRQRLEAAGLSLWVGPALWDLDTPEDLARLHGELRDTTLQNAV</sequence>
<protein>
    <recommendedName>
        <fullName evidence="3">Glycosyltransferase</fullName>
    </recommendedName>
</protein>
<dbReference type="PANTHER" id="PTHR36529:SF1">
    <property type="entry name" value="GLYCOSYLTRANSFERASE"/>
    <property type="match status" value="1"/>
</dbReference>
<dbReference type="AlphaFoldDB" id="A0A2P4EXI6"/>
<dbReference type="OrthoDB" id="9798250at2"/>
<dbReference type="Proteomes" id="UP000243451">
    <property type="component" value="Unassembled WGS sequence"/>
</dbReference>
<dbReference type="Pfam" id="PF09837">
    <property type="entry name" value="DUF2064"/>
    <property type="match status" value="1"/>
</dbReference>
<dbReference type="EMBL" id="PPSK01000004">
    <property type="protein sequence ID" value="POB04719.1"/>
    <property type="molecule type" value="Genomic_DNA"/>
</dbReference>
<reference evidence="1 2" key="1">
    <citation type="submission" date="2018-01" db="EMBL/GenBank/DDBJ databases">
        <title>Draft genome of the type strain Pseudomonas oceani DSM 100277 isolated from the deep water in Okinawa trough, northwestern Pacific Ocean.</title>
        <authorList>
            <person name="Gomila M."/>
            <person name="Mulet M."/>
            <person name="Garcia-Valdes E."/>
            <person name="Lalucat J."/>
        </authorList>
    </citation>
    <scope>NUCLEOTIDE SEQUENCE [LARGE SCALE GENOMIC DNA]</scope>
    <source>
        <strain evidence="1 2">DSM 100277</strain>
    </source>
</reference>
<dbReference type="Gene3D" id="3.90.550.10">
    <property type="entry name" value="Spore Coat Polysaccharide Biosynthesis Protein SpsA, Chain A"/>
    <property type="match status" value="1"/>
</dbReference>
<dbReference type="PANTHER" id="PTHR36529">
    <property type="entry name" value="SLL1095 PROTEIN"/>
    <property type="match status" value="1"/>
</dbReference>
<gene>
    <name evidence="1" type="ORF">C1949_07065</name>
</gene>
<name>A0A2P4EXI6_9GAMM</name>
<comment type="caution">
    <text evidence="1">The sequence shown here is derived from an EMBL/GenBank/DDBJ whole genome shotgun (WGS) entry which is preliminary data.</text>
</comment>